<evidence type="ECO:0000313" key="5">
    <source>
        <dbReference type="Proteomes" id="UP000198290"/>
    </source>
</evidence>
<sequence length="1453" mass="144280">MVITSMVNMAMATPVVYFQTFVAGETRLQDTVNTYSSGASSTFTSTTVNGLSDGTSWNVGGIAISATNGASRTVDATYLSNSPSLTAAGGTTGQGINMTASGSDPTGSGLTFKFGTLMNAFGIQLGDWGTCCYNSSLYIQFGNQASNTWENAQLIGTATQRSDVPEQNSNGTYTFIGAINDTNFFDTVRIYGNGNGDVLYAGGTIYTGSVTLNSVPATAGSSTQTSSTDINKAQAQYLASNLGSTVNPAFVGGTLKSDTTTVAQNFTIDDSANGASSTIDQNGMNSTYSGVLSNASGKTGSMTISNSGTGGSVTFSGVNTYTGSTTIDSNATLALAGDGSISASSAVIDNGTFDISATNNGASINSLAGNGSVALGGKTLTLTNANDTFAGVISGSGGLTITGGNETLSGANTYTGATQVNGGSLTLSGNGSLASTNVSIANNATLNDNNSGLSAATNLTANGALTLGADEAIAQLNGASSGTVALDSHTLTIGNGGNFAGVIGGSGGLTITGGNETLSGANTYTGATQVNGGSLTLSGNGSLASTNVSIANNATLNDNNSGLSAATNLTANGALTLGADEAIAQLNGASSGTVALDSHTLTIGNGGNFAGAIGGSGGLTITGGNQTLSGENTYSGATTVASGAGLTLANGGSLGNSTIANAGSLTLTANAAAKSLSGSGNVNLGSNTLTLNNAGDTFSGVIGGSGGLVLNSGTEVLSGANTYSGGTRINGGTLQVSSDANLGSGALTLNGGTLHSTASFATSRALTLQAGSTSAITTDSGTNLLLEGVISGSGSLLKNGGGTLEVNGAHNTFSGQTTINGGVVQIDDGASLGTGQILLNGGTLQTLSTLSNAQQVVISGSSSVNTNAGTTATMSGTVTGSGSSCFNKTGAGTLNMTGNATLSNGTCVLEGTLRANGDLTSNVTVDNSGTLRGTGIINGKTTVTGKLAPGNSPGTLVSTGTVTMTSGSTFEEDIDGTGTGTGAGNYSRLIITGSNSQFIAAGTLTPLLRGITTDPAISTSTANNNFTPSLGDSFRIITAAGGIVGRFDSLTQPSAGLAADTQLVAFYNQLGSNSIDLRLTPTSYAKYLTGSSQNARNVGGVLDKVLTGQVNNTDTAAQSNLLYAVSGLNAKQLKTAAQQLSGEVHAALAATAPLASRALQSDVSNHLQQDTTAGVNQDGTPARVLWATSNINHQQLKADDYASGYKTNRSQFSVGIDAYITSQTRAGFGMSHAETSIGQESGSGNLTETMVFVYGSQALGKFYLDGMASIGSADWSSGRSDPLQTQGGLSSSSTGSNSLLSTGLRMPIVMSNGVIEPFARVIWQHSNRDAQTEGNASVAALNLQGYSASGIRSMVGFSGKSLEQDPLKAAFTYQLSLAVGQDSGKLSRPQLDSQLAGMALTTTSTHSGRQFVQTQLNGTLKIGKQSYLYGGVNGELAQGRSEYGASAGLRIAF</sequence>
<reference evidence="4 5" key="2">
    <citation type="journal article" date="2017" name="Genome Announc.">
        <title>Draft genome sequence of Aquitalea magnusonii strain H3, a plant growth-promoting bacterium of duckweed Lemna minor.</title>
        <authorList>
            <person name="Ishizawa H."/>
            <person name="Kuroda M."/>
            <person name="Ike M."/>
        </authorList>
    </citation>
    <scope>NUCLEOTIDE SEQUENCE [LARGE SCALE GENOMIC DNA]</scope>
    <source>
        <strain evidence="4 5">H3</strain>
    </source>
</reference>
<dbReference type="InterPro" id="IPR011050">
    <property type="entry name" value="Pectin_lyase_fold/virulence"/>
</dbReference>
<dbReference type="InterPro" id="IPR036709">
    <property type="entry name" value="Autotransporte_beta_dom_sf"/>
</dbReference>
<dbReference type="EMBL" id="AP018823">
    <property type="protein sequence ID" value="BBF84948.1"/>
    <property type="molecule type" value="Genomic_DNA"/>
</dbReference>
<feature type="compositionally biased region" description="Polar residues" evidence="2">
    <location>
        <begin position="1275"/>
        <end position="1286"/>
    </location>
</feature>
<feature type="compositionally biased region" description="Low complexity" evidence="2">
    <location>
        <begin position="1287"/>
        <end position="1296"/>
    </location>
</feature>
<accession>A0A3G9GAM6</accession>
<evidence type="ECO:0000259" key="3">
    <source>
        <dbReference type="PROSITE" id="PS51208"/>
    </source>
</evidence>
<dbReference type="Pfam" id="PF12951">
    <property type="entry name" value="PATR"/>
    <property type="match status" value="7"/>
</dbReference>
<dbReference type="KEGG" id="amah:DLM_1324"/>
<dbReference type="InterPro" id="IPR013425">
    <property type="entry name" value="Autotrns_rpt"/>
</dbReference>
<dbReference type="Gene3D" id="2.40.128.130">
    <property type="entry name" value="Autotransporter beta-domain"/>
    <property type="match status" value="1"/>
</dbReference>
<gene>
    <name evidence="4" type="ORF">DLM_1324</name>
</gene>
<keyword evidence="5" id="KW-1185">Reference proteome</keyword>
<dbReference type="Gene3D" id="2.160.20.20">
    <property type="match status" value="1"/>
</dbReference>
<name>A0A3G9GAM6_9NEIS</name>
<feature type="region of interest" description="Disordered" evidence="2">
    <location>
        <begin position="1275"/>
        <end position="1296"/>
    </location>
</feature>
<evidence type="ECO:0000256" key="1">
    <source>
        <dbReference type="ARBA" id="ARBA00022729"/>
    </source>
</evidence>
<organism evidence="4 5">
    <name type="scientific">Aquitalea magnusonii</name>
    <dbReference type="NCBI Taxonomy" id="332411"/>
    <lineage>
        <taxon>Bacteria</taxon>
        <taxon>Pseudomonadati</taxon>
        <taxon>Pseudomonadota</taxon>
        <taxon>Betaproteobacteria</taxon>
        <taxon>Neisseriales</taxon>
        <taxon>Chromobacteriaceae</taxon>
        <taxon>Aquitalea</taxon>
    </lineage>
</organism>
<dbReference type="Proteomes" id="UP000198290">
    <property type="component" value="Chromosome"/>
</dbReference>
<dbReference type="SMART" id="SM00869">
    <property type="entry name" value="Autotransporter"/>
    <property type="match status" value="1"/>
</dbReference>
<protein>
    <submittedName>
        <fullName evidence="4">Putative autotransporter protein</fullName>
    </submittedName>
</protein>
<evidence type="ECO:0000313" key="4">
    <source>
        <dbReference type="EMBL" id="BBF84948.1"/>
    </source>
</evidence>
<reference evidence="5" key="1">
    <citation type="journal article" date="2017" name="Biotechnol. Biofuels">
        <title>Evaluation of environmental bacterial communities as a factor affecting the growth of duckweed Lemna minor.</title>
        <authorList>
            <person name="Ishizawa H."/>
            <person name="Kuroda M."/>
            <person name="Morikawa M."/>
            <person name="Ike M."/>
        </authorList>
    </citation>
    <scope>NUCLEOTIDE SEQUENCE [LARGE SCALE GENOMIC DNA]</scope>
    <source>
        <strain evidence="5">H3</strain>
    </source>
</reference>
<reference evidence="5" key="3">
    <citation type="journal article" date="2017" name="Plant Physiol. Biochem.">
        <title>Differential oxidative and antioxidative response of duckweed Lemna minor toward plant growth promoting/inhibiting bacteria.</title>
        <authorList>
            <person name="Ishizawa H."/>
            <person name="Kuroda M."/>
            <person name="Morikawa M."/>
            <person name="Ike M."/>
        </authorList>
    </citation>
    <scope>NUCLEOTIDE SEQUENCE [LARGE SCALE GENOMIC DNA]</scope>
    <source>
        <strain evidence="5">H3</strain>
    </source>
</reference>
<dbReference type="InterPro" id="IPR012332">
    <property type="entry name" value="Autotransporter_pectin_lyase_C"/>
</dbReference>
<keyword evidence="1" id="KW-0732">Signal</keyword>
<dbReference type="InterPro" id="IPR005546">
    <property type="entry name" value="Autotransporte_beta"/>
</dbReference>
<dbReference type="SUPFAM" id="SSF103515">
    <property type="entry name" value="Autotransporter"/>
    <property type="match status" value="1"/>
</dbReference>
<dbReference type="SUPFAM" id="SSF51126">
    <property type="entry name" value="Pectin lyase-like"/>
    <property type="match status" value="4"/>
</dbReference>
<evidence type="ECO:0000256" key="2">
    <source>
        <dbReference type="SAM" id="MobiDB-lite"/>
    </source>
</evidence>
<dbReference type="PROSITE" id="PS51208">
    <property type="entry name" value="AUTOTRANSPORTER"/>
    <property type="match status" value="1"/>
</dbReference>
<proteinExistence type="predicted"/>
<feature type="domain" description="Autotransporter" evidence="3">
    <location>
        <begin position="1178"/>
        <end position="1453"/>
    </location>
</feature>
<dbReference type="NCBIfam" id="TIGR02601">
    <property type="entry name" value="autotrns_rpt"/>
    <property type="match status" value="4"/>
</dbReference>